<protein>
    <submittedName>
        <fullName evidence="1">Uncharacterized protein</fullName>
    </submittedName>
</protein>
<reference evidence="1 2" key="1">
    <citation type="journal article" date="2023" name="G3 (Bethesda)">
        <title>A chromosome-level genome assembly of Zasmidium syzygii isolated from banana leaves.</title>
        <authorList>
            <person name="van Westerhoven A.C."/>
            <person name="Mehrabi R."/>
            <person name="Talebi R."/>
            <person name="Steentjes M.B.F."/>
            <person name="Corcolon B."/>
            <person name="Chong P.A."/>
            <person name="Kema G.H.J."/>
            <person name="Seidl M.F."/>
        </authorList>
    </citation>
    <scope>NUCLEOTIDE SEQUENCE [LARGE SCALE GENOMIC DNA]</scope>
    <source>
        <strain evidence="1 2">P124</strain>
    </source>
</reference>
<gene>
    <name evidence="1" type="ORF">PRZ48_012895</name>
</gene>
<name>A0ABR0E2I7_ZASCE</name>
<accession>A0ABR0E2I7</accession>
<organism evidence="1 2">
    <name type="scientific">Zasmidium cellare</name>
    <name type="common">Wine cellar mold</name>
    <name type="synonym">Racodium cellare</name>
    <dbReference type="NCBI Taxonomy" id="395010"/>
    <lineage>
        <taxon>Eukaryota</taxon>
        <taxon>Fungi</taxon>
        <taxon>Dikarya</taxon>
        <taxon>Ascomycota</taxon>
        <taxon>Pezizomycotina</taxon>
        <taxon>Dothideomycetes</taxon>
        <taxon>Dothideomycetidae</taxon>
        <taxon>Mycosphaerellales</taxon>
        <taxon>Mycosphaerellaceae</taxon>
        <taxon>Zasmidium</taxon>
    </lineage>
</organism>
<dbReference type="EMBL" id="JAXOVC010000011">
    <property type="protein sequence ID" value="KAK4495627.1"/>
    <property type="molecule type" value="Genomic_DNA"/>
</dbReference>
<evidence type="ECO:0000313" key="1">
    <source>
        <dbReference type="EMBL" id="KAK4495627.1"/>
    </source>
</evidence>
<proteinExistence type="predicted"/>
<keyword evidence="2" id="KW-1185">Reference proteome</keyword>
<comment type="caution">
    <text evidence="1">The sequence shown here is derived from an EMBL/GenBank/DDBJ whole genome shotgun (WGS) entry which is preliminary data.</text>
</comment>
<evidence type="ECO:0000313" key="2">
    <source>
        <dbReference type="Proteomes" id="UP001305779"/>
    </source>
</evidence>
<dbReference type="Proteomes" id="UP001305779">
    <property type="component" value="Unassembled WGS sequence"/>
</dbReference>
<sequence length="282" mass="32880">MESSTFRFLDLSPELRNQVYAHGSNEFVIAYKTSRDCRFDLERNSVVQVLCNLLRPFEVDWESTPAHHQLGLPWSSRQLYIESSRQHFENTVINFDFCHRDSSLPRLTKFIDAFRDKLQFVRKLSMPLTVAETMLIGFTLHEPIISAAVKNELLRIRGYLPNVQQVYVFPDPDISAFLDHAGYPFHHQALSFVVMYHLADPKVCQALSNTFPRLTDITTTNEFGSERFRQVGGQWQRWYSREIIPAQRRRARLLRFAPVAGGELFDCLTSLTTQYTLQWIRA</sequence>